<dbReference type="Proteomes" id="UP001234297">
    <property type="component" value="Chromosome 11"/>
</dbReference>
<comment type="caution">
    <text evidence="1">The sequence shown here is derived from an EMBL/GenBank/DDBJ whole genome shotgun (WGS) entry which is preliminary data.</text>
</comment>
<keyword evidence="2" id="KW-1185">Reference proteome</keyword>
<reference evidence="1 2" key="1">
    <citation type="journal article" date="2022" name="Hortic Res">
        <title>A haplotype resolved chromosomal level avocado genome allows analysis of novel avocado genes.</title>
        <authorList>
            <person name="Nath O."/>
            <person name="Fletcher S.J."/>
            <person name="Hayward A."/>
            <person name="Shaw L.M."/>
            <person name="Masouleh A.K."/>
            <person name="Furtado A."/>
            <person name="Henry R.J."/>
            <person name="Mitter N."/>
        </authorList>
    </citation>
    <scope>NUCLEOTIDE SEQUENCE [LARGE SCALE GENOMIC DNA]</scope>
    <source>
        <strain evidence="2">cv. Hass</strain>
    </source>
</reference>
<protein>
    <submittedName>
        <fullName evidence="1">Uncharacterized protein</fullName>
    </submittedName>
</protein>
<organism evidence="1 2">
    <name type="scientific">Persea americana</name>
    <name type="common">Avocado</name>
    <dbReference type="NCBI Taxonomy" id="3435"/>
    <lineage>
        <taxon>Eukaryota</taxon>
        <taxon>Viridiplantae</taxon>
        <taxon>Streptophyta</taxon>
        <taxon>Embryophyta</taxon>
        <taxon>Tracheophyta</taxon>
        <taxon>Spermatophyta</taxon>
        <taxon>Magnoliopsida</taxon>
        <taxon>Magnoliidae</taxon>
        <taxon>Laurales</taxon>
        <taxon>Lauraceae</taxon>
        <taxon>Persea</taxon>
    </lineage>
</organism>
<accession>A0ACC2KUQ8</accession>
<dbReference type="EMBL" id="CM056819">
    <property type="protein sequence ID" value="KAJ8624802.1"/>
    <property type="molecule type" value="Genomic_DNA"/>
</dbReference>
<gene>
    <name evidence="1" type="ORF">MRB53_033332</name>
</gene>
<evidence type="ECO:0000313" key="1">
    <source>
        <dbReference type="EMBL" id="KAJ8624802.1"/>
    </source>
</evidence>
<proteinExistence type="predicted"/>
<evidence type="ECO:0000313" key="2">
    <source>
        <dbReference type="Proteomes" id="UP001234297"/>
    </source>
</evidence>
<sequence length="67" mass="7946">MRNTLFKQLVHYLHTLLEGGRKEWKSSHLKKMLHIFGLMILLSAQGLYCNCRNVVFVQVFPQQSWKV</sequence>
<name>A0ACC2KUQ8_PERAE</name>